<evidence type="ECO:0000256" key="2">
    <source>
        <dbReference type="SAM" id="Phobius"/>
    </source>
</evidence>
<gene>
    <name evidence="3" type="ORF">MAESPC_02509</name>
</gene>
<protein>
    <submittedName>
        <fullName evidence="3">Uncharacterized protein</fullName>
    </submittedName>
</protein>
<feature type="coiled-coil region" evidence="1">
    <location>
        <begin position="63"/>
        <end position="101"/>
    </location>
</feature>
<dbReference type="EMBL" id="ASZQ01000213">
    <property type="protein sequence ID" value="EPF21650.1"/>
    <property type="molecule type" value="Genomic_DNA"/>
</dbReference>
<dbReference type="PATRIC" id="fig|482300.6.peg.2799"/>
<feature type="transmembrane region" description="Helical" evidence="2">
    <location>
        <begin position="29"/>
        <end position="54"/>
    </location>
</feature>
<dbReference type="AlphaFoldDB" id="S3J925"/>
<dbReference type="Proteomes" id="UP000014617">
    <property type="component" value="Unassembled WGS sequence"/>
</dbReference>
<keyword evidence="2" id="KW-0472">Membrane</keyword>
<keyword evidence="2" id="KW-1133">Transmembrane helix</keyword>
<evidence type="ECO:0000313" key="4">
    <source>
        <dbReference type="Proteomes" id="UP000014617"/>
    </source>
</evidence>
<reference evidence="3 4" key="1">
    <citation type="journal article" date="2013" name="Genome Announc.">
        <title>Draft Genome Sequence of the Brazilian Toxic Bloom-Forming Cyanobacterium Microcystis aeruginosa Strain SPC777.</title>
        <authorList>
            <person name="Fiore M.F."/>
            <person name="Alvarenga D.O."/>
            <person name="Varani A.M."/>
            <person name="Hoff-Risseti C."/>
            <person name="Crespim E."/>
            <person name="Ramos R.T."/>
            <person name="Silva A."/>
            <person name="Schaker P.D."/>
            <person name="Heck K."/>
            <person name="Rigonato J."/>
            <person name="Schneider M.P."/>
        </authorList>
    </citation>
    <scope>NUCLEOTIDE SEQUENCE [LARGE SCALE GENOMIC DNA]</scope>
    <source>
        <strain evidence="4">SPC 777</strain>
    </source>
</reference>
<dbReference type="RefSeq" id="WP_016515790.1">
    <property type="nucleotide sequence ID" value="NZ_ASZQ01000213.1"/>
</dbReference>
<evidence type="ECO:0000313" key="3">
    <source>
        <dbReference type="EMBL" id="EPF21650.1"/>
    </source>
</evidence>
<keyword evidence="1" id="KW-0175">Coiled coil</keyword>
<keyword evidence="2" id="KW-0812">Transmembrane</keyword>
<evidence type="ECO:0000256" key="1">
    <source>
        <dbReference type="SAM" id="Coils"/>
    </source>
</evidence>
<proteinExistence type="predicted"/>
<organism evidence="3 4">
    <name type="scientific">Microcystis aeruginosa SPC777</name>
    <dbReference type="NCBI Taxonomy" id="482300"/>
    <lineage>
        <taxon>Bacteria</taxon>
        <taxon>Bacillati</taxon>
        <taxon>Cyanobacteriota</taxon>
        <taxon>Cyanophyceae</taxon>
        <taxon>Oscillatoriophycideae</taxon>
        <taxon>Chroococcales</taxon>
        <taxon>Microcystaceae</taxon>
        <taxon>Microcystis</taxon>
    </lineage>
</organism>
<sequence>MEELDEDRLELLERRLADRVTERVRSDLFSWYAAIGTAVITVCGILGVNVVLSIKSEIKSEIKQEFEQEFQVKRDEVRELISETRFIAKEAKDKIKEVQQQLKAFRPQAEGLNNNIQKVKILDDKIQKLDKISTSLDIASQRQPLGSSVDSLQSQLKELAIQVDKLNSIVTVSVQKPGGESAQAAQQRKAAIQSVISATQKAEQSLAKKRERTTVFFQFAGGKREQAEALSEDLKKADYIVPGEDREGGAAGKHQVRYFYTQDRVAAESLAQDATRALRNLGYSISQVPNIEAKPFVSYSGKKPSQGTVELWLEIPSR</sequence>
<name>S3J925_MICAE</name>
<comment type="caution">
    <text evidence="3">The sequence shown here is derived from an EMBL/GenBank/DDBJ whole genome shotgun (WGS) entry which is preliminary data.</text>
</comment>
<accession>S3J925</accession>